<protein>
    <submittedName>
        <fullName evidence="1">Uncharacterized protein</fullName>
    </submittedName>
</protein>
<evidence type="ECO:0000313" key="2">
    <source>
        <dbReference type="Proteomes" id="UP000324897"/>
    </source>
</evidence>
<organism evidence="1 2">
    <name type="scientific">Eragrostis curvula</name>
    <name type="common">weeping love grass</name>
    <dbReference type="NCBI Taxonomy" id="38414"/>
    <lineage>
        <taxon>Eukaryota</taxon>
        <taxon>Viridiplantae</taxon>
        <taxon>Streptophyta</taxon>
        <taxon>Embryophyta</taxon>
        <taxon>Tracheophyta</taxon>
        <taxon>Spermatophyta</taxon>
        <taxon>Magnoliopsida</taxon>
        <taxon>Liliopsida</taxon>
        <taxon>Poales</taxon>
        <taxon>Poaceae</taxon>
        <taxon>PACMAD clade</taxon>
        <taxon>Chloridoideae</taxon>
        <taxon>Eragrostideae</taxon>
        <taxon>Eragrostidinae</taxon>
        <taxon>Eragrostis</taxon>
    </lineage>
</organism>
<sequence>MDEFTVFTSYKTRKGGMAGSLPGRRVRKRHVNFVVVQFDSKVRREKEHGLIQQGCSWYVM</sequence>
<evidence type="ECO:0000313" key="1">
    <source>
        <dbReference type="EMBL" id="TVU43366.1"/>
    </source>
</evidence>
<proteinExistence type="predicted"/>
<gene>
    <name evidence="1" type="ORF">EJB05_09830</name>
</gene>
<accession>A0A5J9W5Y7</accession>
<name>A0A5J9W5Y7_9POAL</name>
<keyword evidence="2" id="KW-1185">Reference proteome</keyword>
<dbReference type="EMBL" id="RWGY01000005">
    <property type="protein sequence ID" value="TVU43366.1"/>
    <property type="molecule type" value="Genomic_DNA"/>
</dbReference>
<feature type="non-terminal residue" evidence="1">
    <location>
        <position position="1"/>
    </location>
</feature>
<reference evidence="1 2" key="1">
    <citation type="journal article" date="2019" name="Sci. Rep.">
        <title>A high-quality genome of Eragrostis curvula grass provides insights into Poaceae evolution and supports new strategies to enhance forage quality.</title>
        <authorList>
            <person name="Carballo J."/>
            <person name="Santos B.A.C.M."/>
            <person name="Zappacosta D."/>
            <person name="Garbus I."/>
            <person name="Selva J.P."/>
            <person name="Gallo C.A."/>
            <person name="Diaz A."/>
            <person name="Albertini E."/>
            <person name="Caccamo M."/>
            <person name="Echenique V."/>
        </authorList>
    </citation>
    <scope>NUCLEOTIDE SEQUENCE [LARGE SCALE GENOMIC DNA]</scope>
    <source>
        <strain evidence="2">cv. Victoria</strain>
        <tissue evidence="1">Leaf</tissue>
    </source>
</reference>
<dbReference type="AlphaFoldDB" id="A0A5J9W5Y7"/>
<dbReference type="Proteomes" id="UP000324897">
    <property type="component" value="Unassembled WGS sequence"/>
</dbReference>
<dbReference type="Gramene" id="TVU43366">
    <property type="protein sequence ID" value="TVU43366"/>
    <property type="gene ID" value="EJB05_09830"/>
</dbReference>
<comment type="caution">
    <text evidence="1">The sequence shown here is derived from an EMBL/GenBank/DDBJ whole genome shotgun (WGS) entry which is preliminary data.</text>
</comment>